<dbReference type="STRING" id="857342.A0A2T3B9H9"/>
<sequence length="105" mass="12400">KNLGEDEELVAIVLGRQLSYFGDLEAFNGFLQYLHNGNPENPWIEIFYAVRTSFNAEHPREPFSLWQDEIIDEDFRDLIVKMANFNPEQRITAQEALEHKWFINV</sequence>
<gene>
    <name evidence="1" type="ORF">M430DRAFT_96763</name>
</gene>
<accession>A0A2T3B9H9</accession>
<evidence type="ECO:0000313" key="1">
    <source>
        <dbReference type="EMBL" id="PSS23493.1"/>
    </source>
</evidence>
<dbReference type="Proteomes" id="UP000241818">
    <property type="component" value="Unassembled WGS sequence"/>
</dbReference>
<dbReference type="SUPFAM" id="SSF56112">
    <property type="entry name" value="Protein kinase-like (PK-like)"/>
    <property type="match status" value="1"/>
</dbReference>
<dbReference type="Gene3D" id="1.10.510.10">
    <property type="entry name" value="Transferase(Phosphotransferase) domain 1"/>
    <property type="match status" value="1"/>
</dbReference>
<dbReference type="InterPro" id="IPR011009">
    <property type="entry name" value="Kinase-like_dom_sf"/>
</dbReference>
<evidence type="ECO:0008006" key="3">
    <source>
        <dbReference type="Google" id="ProtNLM"/>
    </source>
</evidence>
<dbReference type="OrthoDB" id="4062651at2759"/>
<dbReference type="AlphaFoldDB" id="A0A2T3B9H9"/>
<reference evidence="1 2" key="1">
    <citation type="journal article" date="2018" name="New Phytol.">
        <title>Comparative genomics and transcriptomics depict ericoid mycorrhizal fungi as versatile saprotrophs and plant mutualists.</title>
        <authorList>
            <person name="Martino E."/>
            <person name="Morin E."/>
            <person name="Grelet G.A."/>
            <person name="Kuo A."/>
            <person name="Kohler A."/>
            <person name="Daghino S."/>
            <person name="Barry K.W."/>
            <person name="Cichocki N."/>
            <person name="Clum A."/>
            <person name="Dockter R.B."/>
            <person name="Hainaut M."/>
            <person name="Kuo R.C."/>
            <person name="LaButti K."/>
            <person name="Lindahl B.D."/>
            <person name="Lindquist E.A."/>
            <person name="Lipzen A."/>
            <person name="Khouja H.R."/>
            <person name="Magnuson J."/>
            <person name="Murat C."/>
            <person name="Ohm R.A."/>
            <person name="Singer S.W."/>
            <person name="Spatafora J.W."/>
            <person name="Wang M."/>
            <person name="Veneault-Fourrey C."/>
            <person name="Henrissat B."/>
            <person name="Grigoriev I.V."/>
            <person name="Martin F.M."/>
            <person name="Perotto S."/>
        </authorList>
    </citation>
    <scope>NUCLEOTIDE SEQUENCE [LARGE SCALE GENOMIC DNA]</scope>
    <source>
        <strain evidence="1 2">ATCC 22711</strain>
    </source>
</reference>
<dbReference type="EMBL" id="KZ679008">
    <property type="protein sequence ID" value="PSS23493.1"/>
    <property type="molecule type" value="Genomic_DNA"/>
</dbReference>
<dbReference type="RefSeq" id="XP_024723539.1">
    <property type="nucleotide sequence ID" value="XM_024869987.1"/>
</dbReference>
<organism evidence="1 2">
    <name type="scientific">Amorphotheca resinae ATCC 22711</name>
    <dbReference type="NCBI Taxonomy" id="857342"/>
    <lineage>
        <taxon>Eukaryota</taxon>
        <taxon>Fungi</taxon>
        <taxon>Dikarya</taxon>
        <taxon>Ascomycota</taxon>
        <taxon>Pezizomycotina</taxon>
        <taxon>Leotiomycetes</taxon>
        <taxon>Helotiales</taxon>
        <taxon>Amorphothecaceae</taxon>
        <taxon>Amorphotheca</taxon>
    </lineage>
</organism>
<name>A0A2T3B9H9_AMORE</name>
<evidence type="ECO:0000313" key="2">
    <source>
        <dbReference type="Proteomes" id="UP000241818"/>
    </source>
</evidence>
<feature type="non-terminal residue" evidence="1">
    <location>
        <position position="1"/>
    </location>
</feature>
<protein>
    <recommendedName>
        <fullName evidence="3">Protein kinase domain-containing protein</fullName>
    </recommendedName>
</protein>
<dbReference type="GeneID" id="36578068"/>
<dbReference type="InParanoid" id="A0A2T3B9H9"/>
<proteinExistence type="predicted"/>
<keyword evidence="2" id="KW-1185">Reference proteome</keyword>